<reference evidence="2 3" key="1">
    <citation type="journal article" date="2022" name="bioRxiv">
        <title>Genomics of Preaxostyla Flagellates Illuminates Evolutionary Transitions and the Path Towards Mitochondrial Loss.</title>
        <authorList>
            <person name="Novak L.V.F."/>
            <person name="Treitli S.C."/>
            <person name="Pyrih J."/>
            <person name="Halakuc P."/>
            <person name="Pipaliya S.V."/>
            <person name="Vacek V."/>
            <person name="Brzon O."/>
            <person name="Soukal P."/>
            <person name="Eme L."/>
            <person name="Dacks J.B."/>
            <person name="Karnkowska A."/>
            <person name="Elias M."/>
            <person name="Hampl V."/>
        </authorList>
    </citation>
    <scope>NUCLEOTIDE SEQUENCE [LARGE SCALE GENOMIC DNA]</scope>
    <source>
        <strain evidence="2">NAU3</strain>
        <tissue evidence="2">Gut</tissue>
    </source>
</reference>
<name>A0ABQ9XZR0_9EUKA</name>
<protein>
    <submittedName>
        <fullName evidence="2">Uncharacterized protein</fullName>
    </submittedName>
</protein>
<gene>
    <name evidence="2" type="ORF">BLNAU_8196</name>
</gene>
<evidence type="ECO:0000313" key="2">
    <source>
        <dbReference type="EMBL" id="KAK2956919.1"/>
    </source>
</evidence>
<proteinExistence type="predicted"/>
<keyword evidence="3" id="KW-1185">Reference proteome</keyword>
<dbReference type="EMBL" id="JARBJD010000051">
    <property type="protein sequence ID" value="KAK2956919.1"/>
    <property type="molecule type" value="Genomic_DNA"/>
</dbReference>
<feature type="region of interest" description="Disordered" evidence="1">
    <location>
        <begin position="263"/>
        <end position="350"/>
    </location>
</feature>
<accession>A0ABQ9XZR0</accession>
<dbReference type="Proteomes" id="UP001281761">
    <property type="component" value="Unassembled WGS sequence"/>
</dbReference>
<feature type="compositionally biased region" description="Basic and acidic residues" evidence="1">
    <location>
        <begin position="281"/>
        <end position="296"/>
    </location>
</feature>
<evidence type="ECO:0000256" key="1">
    <source>
        <dbReference type="SAM" id="MobiDB-lite"/>
    </source>
</evidence>
<organism evidence="2 3">
    <name type="scientific">Blattamonas nauphoetae</name>
    <dbReference type="NCBI Taxonomy" id="2049346"/>
    <lineage>
        <taxon>Eukaryota</taxon>
        <taxon>Metamonada</taxon>
        <taxon>Preaxostyla</taxon>
        <taxon>Oxymonadida</taxon>
        <taxon>Blattamonas</taxon>
    </lineage>
</organism>
<evidence type="ECO:0000313" key="3">
    <source>
        <dbReference type="Proteomes" id="UP001281761"/>
    </source>
</evidence>
<comment type="caution">
    <text evidence="2">The sequence shown here is derived from an EMBL/GenBank/DDBJ whole genome shotgun (WGS) entry which is preliminary data.</text>
</comment>
<feature type="compositionally biased region" description="Basic and acidic residues" evidence="1">
    <location>
        <begin position="263"/>
        <end position="272"/>
    </location>
</feature>
<sequence>MFGPTTQPPRFFPSCQFNHFRVRKWTWEKRMTQSTKANLYRNFKSDRPNSPIQIGLFRKVTKVIKRAKRRTDVCARCDRLCYIKKVKQEMIQRGKNIPEEQIQEEQTLELQRKHAKMQRGEIDNDIATCGLNEVVLLADFKENWKFLLRDIQVSKEFYSYQQISHLGCFIVSNTTGTVDHNFTHIFSSNLNHDGFFVVQALNNLLSAPPFTTAHKIPLTSLVFPGITFYLNYARDGIQIKASGLHAHEAGGWDNNDEKLKLKTRKLPEKEYPESIPHFKSRTGERTQKQIRNREEGSTPLKRPTSSLYERAKRRRSETSEDEVTQSEHRDIGDSGLRQHKKKECVDRRNT</sequence>